<dbReference type="InterPro" id="IPR021798">
    <property type="entry name" value="AftD_N"/>
</dbReference>
<dbReference type="InterPro" id="IPR008979">
    <property type="entry name" value="Galactose-bd-like_sf"/>
</dbReference>
<evidence type="ECO:0000313" key="4">
    <source>
        <dbReference type="Proteomes" id="UP000032336"/>
    </source>
</evidence>
<feature type="transmembrane region" description="Helical" evidence="1">
    <location>
        <begin position="260"/>
        <end position="279"/>
    </location>
</feature>
<evidence type="ECO:0000313" key="3">
    <source>
        <dbReference type="EMBL" id="KJE75564.1"/>
    </source>
</evidence>
<feature type="transmembrane region" description="Helical" evidence="1">
    <location>
        <begin position="214"/>
        <end position="231"/>
    </location>
</feature>
<name>A0A0D8FRG6_9ACTN</name>
<reference evidence="3 4" key="1">
    <citation type="submission" date="2015-01" db="EMBL/GenBank/DDBJ databases">
        <title>Draft genome of the acidophilic iron oxidizer Ferrimicrobium acidiphilum strain T23.</title>
        <authorList>
            <person name="Poehlein A."/>
            <person name="Eisen S."/>
            <person name="Schloemann M."/>
            <person name="Johnson B.D."/>
            <person name="Daniel R."/>
            <person name="Muehling M."/>
        </authorList>
    </citation>
    <scope>NUCLEOTIDE SEQUENCE [LARGE SCALE GENOMIC DNA]</scope>
    <source>
        <strain evidence="3 4">T23</strain>
    </source>
</reference>
<dbReference type="STRING" id="1121877.FEAC_27050"/>
<organism evidence="3 4">
    <name type="scientific">Ferrimicrobium acidiphilum DSM 19497</name>
    <dbReference type="NCBI Taxonomy" id="1121877"/>
    <lineage>
        <taxon>Bacteria</taxon>
        <taxon>Bacillati</taxon>
        <taxon>Actinomycetota</taxon>
        <taxon>Acidimicrobiia</taxon>
        <taxon>Acidimicrobiales</taxon>
        <taxon>Acidimicrobiaceae</taxon>
        <taxon>Ferrimicrobium</taxon>
    </lineage>
</organism>
<dbReference type="Proteomes" id="UP000032336">
    <property type="component" value="Unassembled WGS sequence"/>
</dbReference>
<keyword evidence="3" id="KW-0328">Glycosyltransferase</keyword>
<keyword evidence="1" id="KW-0812">Transmembrane</keyword>
<feature type="transmembrane region" description="Helical" evidence="1">
    <location>
        <begin position="1157"/>
        <end position="1176"/>
    </location>
</feature>
<keyword evidence="4" id="KW-1185">Reference proteome</keyword>
<dbReference type="GO" id="GO:0016757">
    <property type="term" value="F:glycosyltransferase activity"/>
    <property type="evidence" value="ECO:0007669"/>
    <property type="project" value="UniProtKB-KW"/>
</dbReference>
<feature type="transmembrane region" description="Helical" evidence="1">
    <location>
        <begin position="368"/>
        <end position="387"/>
    </location>
</feature>
<dbReference type="SUPFAM" id="SSF49785">
    <property type="entry name" value="Galactose-binding domain-like"/>
    <property type="match status" value="2"/>
</dbReference>
<feature type="transmembrane region" description="Helical" evidence="1">
    <location>
        <begin position="237"/>
        <end position="253"/>
    </location>
</feature>
<feature type="domain" description="Alpha-(1-&gt;3)-arabinofuranosyltransferase N-terminal GT-C" evidence="2">
    <location>
        <begin position="67"/>
        <end position="614"/>
    </location>
</feature>
<sequence>MGTQGSLALQSDLFPFDLGLSMGMNISPEHHQGFTQGTSPESVASVDVRNGRVPWLLVGATLVGAVAIAVVINLRTTVPDSYLGLDVSPSGFLGYMFHAWSANDLGQQVNGSTITYLPIALLYAGLHSVGLPMLQIQQVWFGLVMAGSAVGMLALYRCLWSDPSPLRAMAAGFLYGFSPYMLLNLKGASVLLIPYAVLPWLCLEVILVVRHHRIRHIVGSVIFGAILAPGVNPPLNALMFFAVGVVAIGELVRQRWSRDSVTWLVVAGMLVLAGSMWWIGPFVNGVRAGGASSYFVTDPLTMDAANSSFRAVLRLTGLWALYQGWGGTPYYPSQSYLLSTTIVVQSLLAPVIAFVVMRRFWTDIRVKVLAVLVLVAVPLAVSIYPVGHSGLTGQLYLWAYTHIFVFRAFRSTYKLVWLLAFSYSLLVPKSLLWVFRRQTHEGLAAVWKGAMLAAVTGLVVVYTMPFARGEVFPASYRIGTIPSYWYQASKWLDQQPGPGRVLFLPTQGFSDYNWGNPSGDIASLLMHRPEITPTLGVGFNSQTQKLLSLLADEASTKTSSSFAKALSLLGVRYVVQRNDVNWRYSGSPSPKQMQAFLNAQPSLKLVATFGKLEIYEAIRPSHSQVGVASAVETVVSDQGFSSSLNTWQQGNLARLSSAAVINPAIRAFQASSVWNDINNQYGPQMAFDDSPQVAWVSNVAGGVGQWIQADFTRPRQIHLVTVIARRDGTDALPLRLRISAGKRSVVTKMGASGVVRVDLQGVKSSSLRVTILASGPGGPNVGISEIKISQLPPNKVAYPALSAHGPSRYLFDFAGIGTGRLAHVVAAGPARPAKLTGSIQAEPMLSNASIASYLVPVGVTSVTASSQFGGLSAYSPLWTIAGDPAMDWVSNVPGGVGQWIQFNFPTKRWIGRISIRGRNDGVDAEATTVGVSVGGKFLGRRHLAWNRGGTATISINSRARTLRLTILSYQSGHTSRNVGFSEIKIPGVGVKRNMAALSAPKLLLNGHPVSLKVSASSATPVLPSGVPSLDDALASGMVGRAFTARLKLAAGQDSFRLAQGSLMGIRQSTLAVGHTASARIRWLPVQQVRNGKLKARIPSGNHYLLLDETADPLWQAHIGGHALTSVGVANAYGKLWRIPVQGGRVELTINSLRSKQWLLDWAAMFSGTCALGIVLWRRKRLHARSRCRDEVLT</sequence>
<dbReference type="EC" id="2.4.2.47" evidence="3"/>
<feature type="transmembrane region" description="Helical" evidence="1">
    <location>
        <begin position="415"/>
        <end position="435"/>
    </location>
</feature>
<protein>
    <submittedName>
        <fullName evidence="3">Alpha-(1-&gt;3)-arabinofuranosyltransferase</fullName>
        <ecNumber evidence="3">2.4.2.47</ecNumber>
    </submittedName>
</protein>
<evidence type="ECO:0000259" key="2">
    <source>
        <dbReference type="Pfam" id="PF11847"/>
    </source>
</evidence>
<feature type="transmembrane region" description="Helical" evidence="1">
    <location>
        <begin position="114"/>
        <end position="134"/>
    </location>
</feature>
<feature type="transmembrane region" description="Helical" evidence="1">
    <location>
        <begin position="447"/>
        <end position="467"/>
    </location>
</feature>
<feature type="transmembrane region" description="Helical" evidence="1">
    <location>
        <begin position="189"/>
        <end position="207"/>
    </location>
</feature>
<dbReference type="AlphaFoldDB" id="A0A0D8FRG6"/>
<proteinExistence type="predicted"/>
<feature type="transmembrane region" description="Helical" evidence="1">
    <location>
        <begin position="55"/>
        <end position="76"/>
    </location>
</feature>
<keyword evidence="1" id="KW-0472">Membrane</keyword>
<feature type="transmembrane region" description="Helical" evidence="1">
    <location>
        <begin position="336"/>
        <end position="356"/>
    </location>
</feature>
<accession>A0A0D8FRG6</accession>
<comment type="caution">
    <text evidence="3">The sequence shown here is derived from an EMBL/GenBank/DDBJ whole genome shotgun (WGS) entry which is preliminary data.</text>
</comment>
<dbReference type="Pfam" id="PF11847">
    <property type="entry name" value="GT-C_AftD"/>
    <property type="match status" value="1"/>
</dbReference>
<keyword evidence="3" id="KW-0808">Transferase</keyword>
<dbReference type="Gene3D" id="2.60.120.260">
    <property type="entry name" value="Galactose-binding domain-like"/>
    <property type="match status" value="2"/>
</dbReference>
<keyword evidence="1" id="KW-1133">Transmembrane helix</keyword>
<gene>
    <name evidence="3" type="primary">aftD</name>
    <name evidence="3" type="ORF">FEAC_27050</name>
</gene>
<dbReference type="EMBL" id="JXUW01000036">
    <property type="protein sequence ID" value="KJE75564.1"/>
    <property type="molecule type" value="Genomic_DNA"/>
</dbReference>
<evidence type="ECO:0000256" key="1">
    <source>
        <dbReference type="SAM" id="Phobius"/>
    </source>
</evidence>
<feature type="transmembrane region" description="Helical" evidence="1">
    <location>
        <begin position="140"/>
        <end position="159"/>
    </location>
</feature>